<evidence type="ECO:0000259" key="1">
    <source>
        <dbReference type="Pfam" id="PF12172"/>
    </source>
</evidence>
<proteinExistence type="predicted"/>
<sequence>MSAEFQEQIYRHTTASATRSWRERRGRYLLEGTRCKDCGAIHYPRRTVCSTCNSRNLEPFKHPTTGTIVMANICWQATGVHFGYGENIPRISTVIRLDDGATILAEVADTDIPKIVEGARVEMVLKKLHRESNSTWMYGYKFVVVD</sequence>
<dbReference type="Gene3D" id="6.10.30.10">
    <property type="match status" value="1"/>
</dbReference>
<dbReference type="PANTHER" id="PTHR34075">
    <property type="entry name" value="BLR3430 PROTEIN"/>
    <property type="match status" value="1"/>
</dbReference>
<protein>
    <submittedName>
        <fullName evidence="2">Zinc ribbon domain-containing protein</fullName>
    </submittedName>
</protein>
<organism evidence="2 3">
    <name type="scientific">Clostridium autoethanogenum DSM 10061</name>
    <dbReference type="NCBI Taxonomy" id="1341692"/>
    <lineage>
        <taxon>Bacteria</taxon>
        <taxon>Bacillati</taxon>
        <taxon>Bacillota</taxon>
        <taxon>Clostridia</taxon>
        <taxon>Eubacteriales</taxon>
        <taxon>Clostridiaceae</taxon>
        <taxon>Clostridium</taxon>
    </lineage>
</organism>
<evidence type="ECO:0000313" key="2">
    <source>
        <dbReference type="EMBL" id="AGY77789.1"/>
    </source>
</evidence>
<reference evidence="3" key="1">
    <citation type="journal article" date="2014" name="Biotechnol. Biofuels">
        <title>Comparison of single-molecule sequencing and hybrid approaches for finishing the genome of Clostridium autoethanogenum and analysis of CRISPR systems in industrial relevant Clostridia.</title>
        <authorList>
            <person name="Brown S.D."/>
            <person name="Nagaraju S."/>
            <person name="Utturkar S."/>
            <person name="De Tissera S."/>
            <person name="Segovia S."/>
            <person name="Mitchell W."/>
            <person name="Land M.L."/>
            <person name="Dassanayake A."/>
            <person name="Kopke M."/>
        </authorList>
    </citation>
    <scope>NUCLEOTIDE SEQUENCE [LARGE SCALE GENOMIC DNA]</scope>
    <source>
        <strain evidence="3">DSM 10061</strain>
    </source>
</reference>
<evidence type="ECO:0000313" key="3">
    <source>
        <dbReference type="Proteomes" id="UP000017590"/>
    </source>
</evidence>
<dbReference type="Proteomes" id="UP000017590">
    <property type="component" value="Chromosome"/>
</dbReference>
<dbReference type="SUPFAM" id="SSF50249">
    <property type="entry name" value="Nucleic acid-binding proteins"/>
    <property type="match status" value="1"/>
</dbReference>
<dbReference type="PANTHER" id="PTHR34075:SF5">
    <property type="entry name" value="BLR3430 PROTEIN"/>
    <property type="match status" value="1"/>
</dbReference>
<dbReference type="Pfam" id="PF12172">
    <property type="entry name" value="zf-ChsH2"/>
    <property type="match status" value="1"/>
</dbReference>
<gene>
    <name evidence="2" type="ORF">CAETHG_3586</name>
</gene>
<dbReference type="EMBL" id="CP006763">
    <property type="protein sequence ID" value="AGY77789.1"/>
    <property type="molecule type" value="Genomic_DNA"/>
</dbReference>
<feature type="domain" description="ChsH2 rubredoxin-like zinc ribbon" evidence="1">
    <location>
        <begin position="29"/>
        <end position="58"/>
    </location>
</feature>
<name>A0ABM5NYZ4_9CLOT</name>
<accession>A0ABM5NYZ4</accession>
<dbReference type="InterPro" id="IPR012340">
    <property type="entry name" value="NA-bd_OB-fold"/>
</dbReference>
<keyword evidence="3" id="KW-1185">Reference proteome</keyword>
<dbReference type="InterPro" id="IPR022002">
    <property type="entry name" value="ChsH2_Znr"/>
</dbReference>
<dbReference type="InterPro" id="IPR052513">
    <property type="entry name" value="Thioester_dehydratase-like"/>
</dbReference>
<dbReference type="RefSeq" id="WP_023163258.1">
    <property type="nucleotide sequence ID" value="NC_022592.1"/>
</dbReference>